<comment type="subcellular location">
    <subcellularLocation>
        <location evidence="1">Cell outer membrane</location>
    </subcellularLocation>
</comment>
<evidence type="ECO:0000313" key="9">
    <source>
        <dbReference type="Proteomes" id="UP000886844"/>
    </source>
</evidence>
<sequence length="504" mass="56754">MKTTFKYIGSVILTLALGACNLDQYPYSETAADEYVTDAVAVNNLVIGAYNGLHNVMYYEWAVTELRSDNTRMRANGSTSQDTKLIEQLDQGTITTAHTWVEDYWNACYAAIDRANKVISYVDVVDDPTLRAQYEGEAKFLRAHLYFNLVRLWGPVFLVTKKTGADEARYMQRSPVEEIYALIEGDLNAIIDHNMLPEQSAAADLGRATMPAAKGLLAKVYMTRYEVGSENYMKAGDLLREVLAAAGNPQSSADLVPYDQIFSIDNEMNKEIIFAVRYLSGNVGLGCPFGTLFGPMNNGNNVIMGSPKHYNYPSDDLVSAYNNNGTAENPDKRKAVTLKESYYNATTEQTVEARWCDKFLSPITSEYDGENDWPVLRVGDVALLLAEWINETSGPTDEAMRYLNMIRERAGVVAYTSADLSSKYQFREAVRNERRLELACENQRWFDLMRWDVAVSTINNFFSSEIFYSEYDYVVNPISEWQVLLPIPISVININPDVAQNPGY</sequence>
<evidence type="ECO:0000259" key="7">
    <source>
        <dbReference type="Pfam" id="PF14322"/>
    </source>
</evidence>
<reference evidence="8" key="1">
    <citation type="journal article" date="2021" name="PeerJ">
        <title>Extensive microbial diversity within the chicken gut microbiome revealed by metagenomics and culture.</title>
        <authorList>
            <person name="Gilroy R."/>
            <person name="Ravi A."/>
            <person name="Getino M."/>
            <person name="Pursley I."/>
            <person name="Horton D.L."/>
            <person name="Alikhan N.F."/>
            <person name="Baker D."/>
            <person name="Gharbi K."/>
            <person name="Hall N."/>
            <person name="Watson M."/>
            <person name="Adriaenssens E.M."/>
            <person name="Foster-Nyarko E."/>
            <person name="Jarju S."/>
            <person name="Secka A."/>
            <person name="Antonio M."/>
            <person name="Oren A."/>
            <person name="Chaudhuri R.R."/>
            <person name="La Ragione R."/>
            <person name="Hildebrand F."/>
            <person name="Pallen M.J."/>
        </authorList>
    </citation>
    <scope>NUCLEOTIDE SEQUENCE</scope>
    <source>
        <strain evidence="8">5134</strain>
    </source>
</reference>
<accession>A0A9D1YZT4</accession>
<dbReference type="GO" id="GO:0009279">
    <property type="term" value="C:cell outer membrane"/>
    <property type="evidence" value="ECO:0007669"/>
    <property type="project" value="UniProtKB-SubCell"/>
</dbReference>
<gene>
    <name evidence="8" type="ORF">H9828_05490</name>
</gene>
<protein>
    <submittedName>
        <fullName evidence="8">RagB/SusD family nutrient uptake outer membrane protein</fullName>
    </submittedName>
</protein>
<dbReference type="InterPro" id="IPR033985">
    <property type="entry name" value="SusD-like_N"/>
</dbReference>
<dbReference type="EMBL" id="DXDA01000047">
    <property type="protein sequence ID" value="HIY68849.1"/>
    <property type="molecule type" value="Genomic_DNA"/>
</dbReference>
<evidence type="ECO:0000256" key="2">
    <source>
        <dbReference type="ARBA" id="ARBA00006275"/>
    </source>
</evidence>
<feature type="domain" description="RagB/SusD" evidence="6">
    <location>
        <begin position="319"/>
        <end position="504"/>
    </location>
</feature>
<dbReference type="Pfam" id="PF14322">
    <property type="entry name" value="SusD-like_3"/>
    <property type="match status" value="1"/>
</dbReference>
<dbReference type="Pfam" id="PF07980">
    <property type="entry name" value="SusD_RagB"/>
    <property type="match status" value="1"/>
</dbReference>
<evidence type="ECO:0000259" key="6">
    <source>
        <dbReference type="Pfam" id="PF07980"/>
    </source>
</evidence>
<dbReference type="Gene3D" id="1.25.40.390">
    <property type="match status" value="1"/>
</dbReference>
<dbReference type="Proteomes" id="UP000886844">
    <property type="component" value="Unassembled WGS sequence"/>
</dbReference>
<evidence type="ECO:0000256" key="3">
    <source>
        <dbReference type="ARBA" id="ARBA00022729"/>
    </source>
</evidence>
<feature type="domain" description="SusD-like N-terminal" evidence="7">
    <location>
        <begin position="22"/>
        <end position="222"/>
    </location>
</feature>
<dbReference type="AlphaFoldDB" id="A0A9D1YZT4"/>
<comment type="similarity">
    <text evidence="2">Belongs to the SusD family.</text>
</comment>
<comment type="caution">
    <text evidence="8">The sequence shown here is derived from an EMBL/GenBank/DDBJ whole genome shotgun (WGS) entry which is preliminary data.</text>
</comment>
<proteinExistence type="inferred from homology"/>
<dbReference type="InterPro" id="IPR012944">
    <property type="entry name" value="SusD_RagB_dom"/>
</dbReference>
<dbReference type="PROSITE" id="PS51257">
    <property type="entry name" value="PROKAR_LIPOPROTEIN"/>
    <property type="match status" value="1"/>
</dbReference>
<dbReference type="InterPro" id="IPR011990">
    <property type="entry name" value="TPR-like_helical_dom_sf"/>
</dbReference>
<evidence type="ECO:0000313" key="8">
    <source>
        <dbReference type="EMBL" id="HIY68849.1"/>
    </source>
</evidence>
<evidence type="ECO:0000256" key="1">
    <source>
        <dbReference type="ARBA" id="ARBA00004442"/>
    </source>
</evidence>
<reference evidence="8" key="2">
    <citation type="submission" date="2021-04" db="EMBL/GenBank/DDBJ databases">
        <authorList>
            <person name="Gilroy R."/>
        </authorList>
    </citation>
    <scope>NUCLEOTIDE SEQUENCE</scope>
    <source>
        <strain evidence="8">5134</strain>
    </source>
</reference>
<evidence type="ECO:0000256" key="5">
    <source>
        <dbReference type="ARBA" id="ARBA00023237"/>
    </source>
</evidence>
<organism evidence="8 9">
    <name type="scientific">Candidatus Alistipes intestinigallinarum</name>
    <dbReference type="NCBI Taxonomy" id="2838440"/>
    <lineage>
        <taxon>Bacteria</taxon>
        <taxon>Pseudomonadati</taxon>
        <taxon>Bacteroidota</taxon>
        <taxon>Bacteroidia</taxon>
        <taxon>Bacteroidales</taxon>
        <taxon>Rikenellaceae</taxon>
        <taxon>Alistipes</taxon>
    </lineage>
</organism>
<name>A0A9D1YZT4_9BACT</name>
<keyword evidence="5" id="KW-0998">Cell outer membrane</keyword>
<keyword evidence="4" id="KW-0472">Membrane</keyword>
<keyword evidence="3" id="KW-0732">Signal</keyword>
<evidence type="ECO:0000256" key="4">
    <source>
        <dbReference type="ARBA" id="ARBA00023136"/>
    </source>
</evidence>
<dbReference type="SUPFAM" id="SSF48452">
    <property type="entry name" value="TPR-like"/>
    <property type="match status" value="1"/>
</dbReference>